<name>A0A0P7VBF9_SCLFO</name>
<dbReference type="SUPFAM" id="SSF52799">
    <property type="entry name" value="(Phosphotyrosine protein) phosphatases II"/>
    <property type="match status" value="1"/>
</dbReference>
<dbReference type="Pfam" id="PF18861">
    <property type="entry name" value="PTP_tm"/>
    <property type="match status" value="1"/>
</dbReference>
<proteinExistence type="inferred from homology"/>
<keyword evidence="5" id="KW-0472">Membrane</keyword>
<accession>A0A0P7VBF9</accession>
<dbReference type="STRING" id="113540.ENSSFOP00015018001"/>
<gene>
    <name evidence="8" type="ORF">Z043_110695</name>
</gene>
<dbReference type="Gene3D" id="3.90.190.10">
    <property type="entry name" value="Protein tyrosine phosphatase superfamily"/>
    <property type="match status" value="1"/>
</dbReference>
<evidence type="ECO:0000259" key="6">
    <source>
        <dbReference type="PROSITE" id="PS50055"/>
    </source>
</evidence>
<comment type="similarity">
    <text evidence="4">Belongs to the protein-tyrosine phosphatase family. Receptor class 3 subfamily.</text>
</comment>
<feature type="non-terminal residue" evidence="8">
    <location>
        <position position="1"/>
    </location>
</feature>
<reference evidence="8 9" key="1">
    <citation type="submission" date="2015-08" db="EMBL/GenBank/DDBJ databases">
        <title>The genome of the Asian arowana (Scleropages formosus).</title>
        <authorList>
            <person name="Tan M.H."/>
            <person name="Gan H.M."/>
            <person name="Croft L.J."/>
            <person name="Austin C.M."/>
        </authorList>
    </citation>
    <scope>NUCLEOTIDE SEQUENCE [LARGE SCALE GENOMIC DNA]</scope>
    <source>
        <strain evidence="8">Aro1</strain>
    </source>
</reference>
<dbReference type="InterPro" id="IPR036116">
    <property type="entry name" value="FN3_sf"/>
</dbReference>
<dbReference type="PANTHER" id="PTHR46957:SF5">
    <property type="entry name" value="PROTEIN-TYROSINE-PHOSPHATASE"/>
    <property type="match status" value="1"/>
</dbReference>
<dbReference type="PROSITE" id="PS50853">
    <property type="entry name" value="FN3"/>
    <property type="match status" value="9"/>
</dbReference>
<dbReference type="Pfam" id="PF00041">
    <property type="entry name" value="fn3"/>
    <property type="match status" value="9"/>
</dbReference>
<feature type="domain" description="Fibronectin type-III" evidence="7">
    <location>
        <begin position="526"/>
        <end position="614"/>
    </location>
</feature>
<organism evidence="8 9">
    <name type="scientific">Scleropages formosus</name>
    <name type="common">Asian bonytongue</name>
    <name type="synonym">Osteoglossum formosum</name>
    <dbReference type="NCBI Taxonomy" id="113540"/>
    <lineage>
        <taxon>Eukaryota</taxon>
        <taxon>Metazoa</taxon>
        <taxon>Chordata</taxon>
        <taxon>Craniata</taxon>
        <taxon>Vertebrata</taxon>
        <taxon>Euteleostomi</taxon>
        <taxon>Actinopterygii</taxon>
        <taxon>Neopterygii</taxon>
        <taxon>Teleostei</taxon>
        <taxon>Osteoglossocephala</taxon>
        <taxon>Osteoglossomorpha</taxon>
        <taxon>Osteoglossiformes</taxon>
        <taxon>Osteoglossidae</taxon>
        <taxon>Scleropages</taxon>
    </lineage>
</organism>
<dbReference type="InterPro" id="IPR029021">
    <property type="entry name" value="Prot-tyrosine_phosphatase-like"/>
</dbReference>
<evidence type="ECO:0000313" key="8">
    <source>
        <dbReference type="EMBL" id="KPP70475.1"/>
    </source>
</evidence>
<evidence type="ECO:0000256" key="3">
    <source>
        <dbReference type="ARBA" id="ARBA00022912"/>
    </source>
</evidence>
<dbReference type="InterPro" id="IPR003961">
    <property type="entry name" value="FN3_dom"/>
</dbReference>
<feature type="domain" description="Fibronectin type-III" evidence="7">
    <location>
        <begin position="770"/>
        <end position="854"/>
    </location>
</feature>
<keyword evidence="2" id="KW-0677">Repeat</keyword>
<feature type="domain" description="Tyrosine-protein phosphatase" evidence="6">
    <location>
        <begin position="1512"/>
        <end position="1657"/>
    </location>
</feature>
<dbReference type="InterPro" id="IPR013783">
    <property type="entry name" value="Ig-like_fold"/>
</dbReference>
<dbReference type="EC" id="3.1.3.48" evidence="1"/>
<sequence length="1657" mass="181200">VILGLQFYKNWSSRKGPSPVQEPEIRALCSLSAPDVIRSLYVAEVTTSSVFLNWSDSQGYHSFYKVQWNNNNEVKSVSKTSAPVNISNLTTATAYTFTVTAVAADNITEGAAVSITQFTIKCNYNNVFQNQTTNFSSITIVNLLPGIQYTFSVIAVTGDNKTEGAPISLSQFTRPDVITNFSVSQITTSSLSLTWSAPQGNISFYIVQWIYNNNTNNQTVNSAYIYIPSLLPGVQYTFSVIAVAGDNKTRGAPVSLSQFTKPAKPGNISSINPGNSTLTIYWSLPQGNVVWYEVNIASYSSNMTSNSTSSTNYTMSGLSAGILNNITVTSVSGPFRNTSDVVQFATKPNPPANIRIQEKTNSSVSLVWDRPLMDASVNVTFNITYMPAKGNISQSIASSQNHIQFTGLVSGTQYCYCVAAVGWQGLSSSTVCQVPNPVQNLKASSVSINSIRLDWGSPAGFQPYYTYQVQITNASGLVENVTVAQNYTEILNLVPGSRYNATVTTITSSNAYSVSQVTICQTKPRPVGNLTAMAVSTTAINLTWTSQDYDQGSYLYLVSISQSDLGRQGTNTTDKRFSFSNLIPGTSYNFTVIAVVNGVPSDTATALNFTKPEKATNIMAVGTTSSLIVTWNSPKGNYEFVRITVYSNISVVYTQIPLSSNSTVVSNLRPGQLYSLILSTKNPNPPNSIQVEQQTTNSINISWERPVNMDIGQYDFIVYSQGNKTRSSNNWINLGNLTSATGYNISVVTIGLMAYMSTPVALQVFTLPKSISQLHASEITASNVTLVWEPPDSRDVYQYLITVVNTNVSLDTWNTSANIGGLQSGTNYTFSVITQGHSGFNASATFTSLFTRPYSIGPVDSNALNTTAVYLNWTRPPEYQNGYSYRVEISGCLPAVKNQSVQTEVAHIAGLIPGTNCSFRIYSQAANGIEGTPVTTFQYTMPEKVVPHVSNGGTNHSIAVEWDSPRGNVEKYGVSLRSPQGGAVYQELTSTARSCLFTNLTAGNPNKPGHITVQNKTTNTISLEWMDAPGMDNGSFTYMVTYQSAMSMETRNVSRNTADLSSLDSGTSYNISVATVGPMGLVSETVAVFLVTTKPEQVQFLNINSTSAEEVVLTWSKPIDFKSGYLYRVVTTYSTNSVMNTTTSTETYRAVHLIPGTLYTFMISTLTWDGTESSNVLVSNCTDAAPVLDLTCQGPDLTAAVLTLSWSNPKGLNKGFEVQVMDNVTESIPTCDPTCTHNVAGLSYNTQYSVSLQTQGCGKSSAINEIPCKTGITVPPVPDAETYVKVTEVEFDKFTLELNSSLFNYTNGPIVNYAILVTSNMDSVRGQSLSSLTKYLNKTYQDWAAGQVSTYLAVVKDNLGTSQNGDNSVVVIGDSTKWQSYSNGPLKARGVYSFAVVMFTRLEEKDGFVDISASYVSVSSFHQRAISLPENPVVIASIAGVVSCLLILFVFIALAVIYFKRAKVSVPIKVENFEEYFRKQRANSNCGFAEEFENLKSVGVAQAKSSALAPENKGKNRYNNGYNSRKEFIAAQGPLPSTVNEFWRMIWEKNVRTLVMLTRCNEQGRVKCEEYWPSSTKHFNNITVTATSEIVMEDWTIREFDVKNVKTAENRNLQQFHFTAWPDHGVPETTELLINFRHLVREHMDEFSRNSPTVVHC</sequence>
<keyword evidence="5" id="KW-0812">Transmembrane</keyword>
<feature type="domain" description="Fibronectin type-III" evidence="7">
    <location>
        <begin position="1007"/>
        <end position="1096"/>
    </location>
</feature>
<keyword evidence="5" id="KW-1133">Transmembrane helix</keyword>
<evidence type="ECO:0000259" key="7">
    <source>
        <dbReference type="PROSITE" id="PS50853"/>
    </source>
</evidence>
<dbReference type="SMART" id="SM00060">
    <property type="entry name" value="FN3"/>
    <property type="match status" value="15"/>
</dbReference>
<dbReference type="InterPro" id="IPR041201">
    <property type="entry name" value="PTPRJ_TM"/>
</dbReference>
<protein>
    <recommendedName>
        <fullName evidence="1">protein-tyrosine-phosphatase</fullName>
        <ecNumber evidence="1">3.1.3.48</ecNumber>
    </recommendedName>
</protein>
<feature type="domain" description="Fibronectin type-III" evidence="7">
    <location>
        <begin position="1097"/>
        <end position="1187"/>
    </location>
</feature>
<keyword evidence="8" id="KW-0675">Receptor</keyword>
<feature type="transmembrane region" description="Helical" evidence="5">
    <location>
        <begin position="1433"/>
        <end position="1459"/>
    </location>
</feature>
<keyword evidence="3" id="KW-0904">Protein phosphatase</keyword>
<evidence type="ECO:0000256" key="4">
    <source>
        <dbReference type="ARBA" id="ARBA00025789"/>
    </source>
</evidence>
<dbReference type="Pfam" id="PF00102">
    <property type="entry name" value="Y_phosphatase"/>
    <property type="match status" value="1"/>
</dbReference>
<evidence type="ECO:0000256" key="2">
    <source>
        <dbReference type="ARBA" id="ARBA00022737"/>
    </source>
</evidence>
<evidence type="ECO:0000313" key="9">
    <source>
        <dbReference type="Proteomes" id="UP000034805"/>
    </source>
</evidence>
<feature type="domain" description="Fibronectin type-III" evidence="7">
    <location>
        <begin position="36"/>
        <end position="123"/>
    </location>
</feature>
<dbReference type="PRINTS" id="PR00700">
    <property type="entry name" value="PRTYPHPHTASE"/>
</dbReference>
<dbReference type="SMART" id="SM00194">
    <property type="entry name" value="PTPc"/>
    <property type="match status" value="1"/>
</dbReference>
<dbReference type="SUPFAM" id="SSF49265">
    <property type="entry name" value="Fibronectin type III"/>
    <property type="match status" value="8"/>
</dbReference>
<feature type="non-terminal residue" evidence="8">
    <location>
        <position position="1657"/>
    </location>
</feature>
<feature type="domain" description="Fibronectin type-III" evidence="7">
    <location>
        <begin position="177"/>
        <end position="266"/>
    </location>
</feature>
<dbReference type="CDD" id="cd00063">
    <property type="entry name" value="FN3"/>
    <property type="match status" value="9"/>
</dbReference>
<dbReference type="GO" id="GO:0004725">
    <property type="term" value="F:protein tyrosine phosphatase activity"/>
    <property type="evidence" value="ECO:0007669"/>
    <property type="project" value="UniProtKB-EC"/>
</dbReference>
<feature type="domain" description="Fibronectin type-III" evidence="7">
    <location>
        <begin position="438"/>
        <end position="525"/>
    </location>
</feature>
<dbReference type="Gene3D" id="2.60.40.10">
    <property type="entry name" value="Immunoglobulins"/>
    <property type="match status" value="13"/>
</dbReference>
<evidence type="ECO:0000256" key="1">
    <source>
        <dbReference type="ARBA" id="ARBA00013064"/>
    </source>
</evidence>
<dbReference type="InterPro" id="IPR000242">
    <property type="entry name" value="PTP_cat"/>
</dbReference>
<evidence type="ECO:0000256" key="5">
    <source>
        <dbReference type="SAM" id="Phobius"/>
    </source>
</evidence>
<dbReference type="EMBL" id="JARO02003448">
    <property type="protein sequence ID" value="KPP70475.1"/>
    <property type="molecule type" value="Genomic_DNA"/>
</dbReference>
<keyword evidence="3" id="KW-0378">Hydrolase</keyword>
<dbReference type="Proteomes" id="UP000034805">
    <property type="component" value="Unassembled WGS sequence"/>
</dbReference>
<comment type="caution">
    <text evidence="8">The sequence shown here is derived from an EMBL/GenBank/DDBJ whole genome shotgun (WGS) entry which is preliminary data.</text>
</comment>
<dbReference type="InterPro" id="IPR050713">
    <property type="entry name" value="RTP_Phos/Ushers"/>
</dbReference>
<dbReference type="GO" id="GO:0016020">
    <property type="term" value="C:membrane"/>
    <property type="evidence" value="ECO:0007669"/>
    <property type="project" value="UniProtKB-SubCell"/>
</dbReference>
<feature type="domain" description="Fibronectin type-III" evidence="7">
    <location>
        <begin position="350"/>
        <end position="437"/>
    </location>
</feature>
<dbReference type="PROSITE" id="PS50055">
    <property type="entry name" value="TYR_PHOSPHATASE_PTP"/>
    <property type="match status" value="1"/>
</dbReference>
<dbReference type="PANTHER" id="PTHR46957">
    <property type="entry name" value="CYTOKINE RECEPTOR"/>
    <property type="match status" value="1"/>
</dbReference>
<feature type="domain" description="Fibronectin type-III" evidence="7">
    <location>
        <begin position="855"/>
        <end position="944"/>
    </location>
</feature>